<evidence type="ECO:0000313" key="8">
    <source>
        <dbReference type="Proteomes" id="UP000660262"/>
    </source>
</evidence>
<comment type="similarity">
    <text evidence="1 4">Belongs to the eukaryotic ribosomal protein eL8 family.</text>
</comment>
<dbReference type="PRINTS" id="PR00881">
    <property type="entry name" value="L7ARS6FAMILY"/>
</dbReference>
<evidence type="ECO:0000256" key="3">
    <source>
        <dbReference type="ARBA" id="ARBA00023274"/>
    </source>
</evidence>
<evidence type="ECO:0000256" key="5">
    <source>
        <dbReference type="SAM" id="MobiDB-lite"/>
    </source>
</evidence>
<evidence type="ECO:0000256" key="2">
    <source>
        <dbReference type="ARBA" id="ARBA00022980"/>
    </source>
</evidence>
<evidence type="ECO:0000313" key="7">
    <source>
        <dbReference type="EMBL" id="GHP12567.1"/>
    </source>
</evidence>
<dbReference type="Proteomes" id="UP000660262">
    <property type="component" value="Unassembled WGS sequence"/>
</dbReference>
<proteinExistence type="inferred from homology"/>
<dbReference type="InterPro" id="IPR029064">
    <property type="entry name" value="Ribosomal_eL30-like_sf"/>
</dbReference>
<feature type="compositionally biased region" description="Low complexity" evidence="5">
    <location>
        <begin position="8"/>
        <end position="30"/>
    </location>
</feature>
<evidence type="ECO:0000259" key="6">
    <source>
        <dbReference type="Pfam" id="PF01248"/>
    </source>
</evidence>
<dbReference type="OrthoDB" id="29563at2759"/>
<dbReference type="PANTHER" id="PTHR23105">
    <property type="entry name" value="RIBOSOMAL PROTEIN L7AE FAMILY MEMBER"/>
    <property type="match status" value="1"/>
</dbReference>
<keyword evidence="8" id="KW-1185">Reference proteome</keyword>
<dbReference type="GO" id="GO:0003723">
    <property type="term" value="F:RNA binding"/>
    <property type="evidence" value="ECO:0007669"/>
    <property type="project" value="UniProtKB-UniRule"/>
</dbReference>
<comment type="function">
    <text evidence="4">Component of the ribosome.</text>
</comment>
<dbReference type="AlphaFoldDB" id="A0A830I651"/>
<dbReference type="PRINTS" id="PR00882">
    <property type="entry name" value="RIBOSOMALL7A"/>
</dbReference>
<protein>
    <recommendedName>
        <fullName evidence="4">60S ribosomal protein L7a</fullName>
    </recommendedName>
</protein>
<keyword evidence="2 4" id="KW-0689">Ribosomal protein</keyword>
<dbReference type="SUPFAM" id="SSF55315">
    <property type="entry name" value="L30e-like"/>
    <property type="match status" value="1"/>
</dbReference>
<dbReference type="InterPro" id="IPR004038">
    <property type="entry name" value="Ribosomal_eL8/eL30/eS12/Gad45"/>
</dbReference>
<dbReference type="EMBL" id="BNJQ01000043">
    <property type="protein sequence ID" value="GHP12567.1"/>
    <property type="molecule type" value="Genomic_DNA"/>
</dbReference>
<gene>
    <name evidence="7" type="ORF">PPROV_001129500</name>
</gene>
<dbReference type="InterPro" id="IPR050257">
    <property type="entry name" value="eL8/uL1-like"/>
</dbReference>
<evidence type="ECO:0000256" key="1">
    <source>
        <dbReference type="ARBA" id="ARBA00007337"/>
    </source>
</evidence>
<feature type="domain" description="Ribosomal protein eL8/eL30/eS12/Gadd45" evidence="6">
    <location>
        <begin position="132"/>
        <end position="220"/>
    </location>
</feature>
<dbReference type="Gene3D" id="3.30.1330.30">
    <property type="match status" value="1"/>
</dbReference>
<evidence type="ECO:0000256" key="4">
    <source>
        <dbReference type="RuleBase" id="RU367042"/>
    </source>
</evidence>
<dbReference type="GO" id="GO:0022625">
    <property type="term" value="C:cytosolic large ribosomal subunit"/>
    <property type="evidence" value="ECO:0007669"/>
    <property type="project" value="UniProtKB-UniRule"/>
</dbReference>
<accession>A0A830I651</accession>
<name>A0A830I651_9CHLO</name>
<dbReference type="Pfam" id="PF01248">
    <property type="entry name" value="Ribosomal_L7Ae"/>
    <property type="match status" value="1"/>
</dbReference>
<organism evidence="7 8">
    <name type="scientific">Pycnococcus provasolii</name>
    <dbReference type="NCBI Taxonomy" id="41880"/>
    <lineage>
        <taxon>Eukaryota</taxon>
        <taxon>Viridiplantae</taxon>
        <taxon>Chlorophyta</taxon>
        <taxon>Pseudoscourfieldiophyceae</taxon>
        <taxon>Pseudoscourfieldiales</taxon>
        <taxon>Pycnococcaceae</taxon>
        <taxon>Pycnococcus</taxon>
    </lineage>
</organism>
<dbReference type="FunFam" id="3.30.1330.30:FF:000003">
    <property type="entry name" value="60S ribosomal protein L7a"/>
    <property type="match status" value="1"/>
</dbReference>
<feature type="region of interest" description="Disordered" evidence="5">
    <location>
        <begin position="1"/>
        <end position="51"/>
    </location>
</feature>
<dbReference type="InterPro" id="IPR001921">
    <property type="entry name" value="Ribosomal_eL8_euk"/>
</dbReference>
<comment type="caution">
    <text evidence="7">The sequence shown here is derived from an EMBL/GenBank/DDBJ whole genome shotgun (WGS) entry which is preliminary data.</text>
</comment>
<reference evidence="7" key="1">
    <citation type="submission" date="2020-10" db="EMBL/GenBank/DDBJ databases">
        <title>Unveiling of a novel bifunctional photoreceptor, Dualchrome1, isolated from a cosmopolitan green alga.</title>
        <authorList>
            <person name="Suzuki S."/>
            <person name="Kawachi M."/>
        </authorList>
    </citation>
    <scope>NUCLEOTIDE SEQUENCE</scope>
    <source>
        <strain evidence="7">NIES 2893</strain>
    </source>
</reference>
<sequence length="270" mass="29715">MPPKSKKPSGVPSAAASKVAAAPKKASGSKLPANPLYEKRPRSFGIGQALPPPNRDLHRFVKWPRYVRIQRQRRVLNLRLKVPPTVNQFRRTLDKSVTGALFKLLNKYRPEDKGEKKERLQAQAEAAAAGADDDSKRPLVVKYGINHIAYLVEQNKAQLVVIAADVDPLELVIWLPALCRKMGVPYCIVKCKARLGAVVHKKTATALCLTGVKPEDKMDLGKIVESCKLNFNDNGASINRTWGGGIMGPKSQMKTKLRNKAIAREAGAKK</sequence>
<dbReference type="InterPro" id="IPR018492">
    <property type="entry name" value="Ribosomal_eL8/Nhp2"/>
</dbReference>
<keyword evidence="3 4" id="KW-0687">Ribonucleoprotein</keyword>